<dbReference type="SUPFAM" id="SSF52540">
    <property type="entry name" value="P-loop containing nucleoside triphosphate hydrolases"/>
    <property type="match status" value="1"/>
</dbReference>
<organism evidence="3 4">
    <name type="scientific">Segniliparus rugosus (strain ATCC BAA-974 / DSM 45345 / CCUG 50838 / CIP 108380 / JCM 13579 / CDC 945)</name>
    <dbReference type="NCBI Taxonomy" id="679197"/>
    <lineage>
        <taxon>Bacteria</taxon>
        <taxon>Bacillati</taxon>
        <taxon>Actinomycetota</taxon>
        <taxon>Actinomycetes</taxon>
        <taxon>Mycobacteriales</taxon>
        <taxon>Segniliparaceae</taxon>
        <taxon>Segniliparus</taxon>
    </lineage>
</organism>
<sequence length="670" mass="72627">MKSYERVVGAFQDAGLIVTTRGHGRAQAQGPDHSGRDRSISITHNGHDRTLVYSHAGETLDEVLASVGLTMADLFDSPSGSEYQYPDGRTVLRSVDKKFEQRGYRKGDSLYRVDEVRSAVARGETIYVVEGENDVHAVELIGGTATCSPMGAGKAKRFDWSPLRGGDVVIVADDDDVGRKHAATVRDILTIEIGVKSVRIVQAKEGKDAADHITAGHGLDDFEPCELPENEERRSARRAKVTWADQIKPEPVVWAWGEGADGRIPAGSLCVAAGREGTGKSSFGIWLASKITTGELEGAWIGRKRKVLYVAAEDSWKHTLVPRLIAAGADLSRVGQFGVVVFDDEETPLSLPVDNDLLERTILAEDVGLIVLDPLMSVISERVDTHRERDVRTALDPLAKIADRTGAVILGIAHYNKSTNTDAASLITGSGAFKNVPRSVLGFARDTENGERVMTQVKNSLGRDDLPSLGYAINPVVIDTGKGEAITCRLELTGESERTVHEILRSGTQPVESSGNAAQDFLKDHLLAPERGGEALVADVLKAGRAAGFNETELKNARARCRKPWIISRKSGFGSGWVWAISDDTAEDITKTSKTSPSENLTSSMSSMTPSAKESEPTNNQPVYCQECKREILHPIAKPRGICHGCKPITHREQTEYYKAMREAAGQTSA</sequence>
<evidence type="ECO:0000313" key="3">
    <source>
        <dbReference type="EMBL" id="EFV14134.2"/>
    </source>
</evidence>
<evidence type="ECO:0000259" key="2">
    <source>
        <dbReference type="Pfam" id="PF13362"/>
    </source>
</evidence>
<evidence type="ECO:0000313" key="4">
    <source>
        <dbReference type="Proteomes" id="UP000004816"/>
    </source>
</evidence>
<feature type="compositionally biased region" description="Basic and acidic residues" evidence="1">
    <location>
        <begin position="33"/>
        <end position="42"/>
    </location>
</feature>
<protein>
    <recommendedName>
        <fullName evidence="2">Toprim domain-containing protein</fullName>
    </recommendedName>
</protein>
<dbReference type="Gene3D" id="3.40.1360.10">
    <property type="match status" value="1"/>
</dbReference>
<dbReference type="STRING" id="679197.HMPREF9336_01051"/>
<reference evidence="3 4" key="1">
    <citation type="journal article" date="2011" name="Stand. Genomic Sci.">
        <title>High quality draft genome sequence of Segniliparus rugosus CDC 945(T)= (ATCC BAA-974(T)).</title>
        <authorList>
            <person name="Earl A.M."/>
            <person name="Desjardins C.A."/>
            <person name="Fitzgerald M.G."/>
            <person name="Arachchi H.M."/>
            <person name="Zeng Q."/>
            <person name="Mehta T."/>
            <person name="Griggs A."/>
            <person name="Birren B.W."/>
            <person name="Toney N.C."/>
            <person name="Carr J."/>
            <person name="Posey J."/>
            <person name="Butler W.R."/>
        </authorList>
    </citation>
    <scope>NUCLEOTIDE SEQUENCE [LARGE SCALE GENOMIC DNA]</scope>
    <source>
        <strain evidence="4">ATCC BAA-974 / DSM 45345 / CCUG 50838 / CIP 108380 / JCM 13579 / CDC 945</strain>
    </source>
</reference>
<dbReference type="Gene3D" id="3.40.50.300">
    <property type="entry name" value="P-loop containing nucleotide triphosphate hydrolases"/>
    <property type="match status" value="1"/>
</dbReference>
<evidence type="ECO:0000256" key="1">
    <source>
        <dbReference type="SAM" id="MobiDB-lite"/>
    </source>
</evidence>
<dbReference type="EMBL" id="ACZI02000003">
    <property type="protein sequence ID" value="EFV14134.2"/>
    <property type="molecule type" value="Genomic_DNA"/>
</dbReference>
<feature type="compositionally biased region" description="Polar residues" evidence="1">
    <location>
        <begin position="592"/>
        <end position="620"/>
    </location>
</feature>
<dbReference type="AlphaFoldDB" id="E5XNC5"/>
<proteinExistence type="predicted"/>
<feature type="region of interest" description="Disordered" evidence="1">
    <location>
        <begin position="590"/>
        <end position="620"/>
    </location>
</feature>
<comment type="caution">
    <text evidence="3">The sequence shown here is derived from an EMBL/GenBank/DDBJ whole genome shotgun (WGS) entry which is preliminary data.</text>
</comment>
<dbReference type="Proteomes" id="UP000004816">
    <property type="component" value="Unassembled WGS sequence"/>
</dbReference>
<dbReference type="HOGENOM" id="CLU_409871_0_0_11"/>
<name>E5XNC5_SEGRC</name>
<keyword evidence="4" id="KW-1185">Reference proteome</keyword>
<dbReference type="eggNOG" id="COG0467">
    <property type="taxonomic scope" value="Bacteria"/>
</dbReference>
<feature type="domain" description="Toprim" evidence="2">
    <location>
        <begin position="126"/>
        <end position="214"/>
    </location>
</feature>
<dbReference type="Pfam" id="PF13481">
    <property type="entry name" value="AAA_25"/>
    <property type="match status" value="1"/>
</dbReference>
<accession>E5XNC5</accession>
<feature type="region of interest" description="Disordered" evidence="1">
    <location>
        <begin position="21"/>
        <end position="42"/>
    </location>
</feature>
<gene>
    <name evidence="3" type="ORF">HMPREF9336_01051</name>
</gene>
<dbReference type="InterPro" id="IPR027417">
    <property type="entry name" value="P-loop_NTPase"/>
</dbReference>
<dbReference type="eggNOG" id="COG0358">
    <property type="taxonomic scope" value="Bacteria"/>
</dbReference>
<dbReference type="InterPro" id="IPR006171">
    <property type="entry name" value="TOPRIM_dom"/>
</dbReference>
<dbReference type="Pfam" id="PF13362">
    <property type="entry name" value="Toprim_3"/>
    <property type="match status" value="1"/>
</dbReference>
<dbReference type="SUPFAM" id="SSF56731">
    <property type="entry name" value="DNA primase core"/>
    <property type="match status" value="1"/>
</dbReference>